<dbReference type="Proteomes" id="UP000231383">
    <property type="component" value="Unassembled WGS sequence"/>
</dbReference>
<comment type="caution">
    <text evidence="1">The sequence shown here is derived from an EMBL/GenBank/DDBJ whole genome shotgun (WGS) entry which is preliminary data.</text>
</comment>
<dbReference type="AlphaFoldDB" id="A0A2M8EWC6"/>
<name>A0A2M8EWC6_9BACT</name>
<feature type="non-terminal residue" evidence="1">
    <location>
        <position position="1"/>
    </location>
</feature>
<evidence type="ECO:0000313" key="2">
    <source>
        <dbReference type="Proteomes" id="UP000231383"/>
    </source>
</evidence>
<sequence length="59" mass="6882">AEQKKYPKGLVVVEDWVSFFPDEIKEHVKSNLTRELRVESLSQASGDVWPLELYSWGME</sequence>
<organism evidence="1 2">
    <name type="scientific">Candidatus Roizmanbacteria bacterium CG_4_9_14_0_2_um_filter_39_13</name>
    <dbReference type="NCBI Taxonomy" id="1974839"/>
    <lineage>
        <taxon>Bacteria</taxon>
        <taxon>Candidatus Roizmaniibacteriota</taxon>
    </lineage>
</organism>
<reference evidence="2" key="1">
    <citation type="submission" date="2017-09" db="EMBL/GenBank/DDBJ databases">
        <title>Depth-based differentiation of microbial function through sediment-hosted aquifers and enrichment of novel symbionts in the deep terrestrial subsurface.</title>
        <authorList>
            <person name="Probst A.J."/>
            <person name="Ladd B."/>
            <person name="Jarett J.K."/>
            <person name="Geller-Mcgrath D.E."/>
            <person name="Sieber C.M.K."/>
            <person name="Emerson J.B."/>
            <person name="Anantharaman K."/>
            <person name="Thomas B.C."/>
            <person name="Malmstrom R."/>
            <person name="Stieglmeier M."/>
            <person name="Klingl A."/>
            <person name="Woyke T."/>
            <person name="Ryan C.M."/>
            <person name="Banfield J.F."/>
        </authorList>
    </citation>
    <scope>NUCLEOTIDE SEQUENCE [LARGE SCALE GENOMIC DNA]</scope>
</reference>
<gene>
    <name evidence="1" type="ORF">CO051_07105</name>
</gene>
<accession>A0A2M8EWC6</accession>
<dbReference type="EMBL" id="PFSC01000186">
    <property type="protein sequence ID" value="PJC30174.1"/>
    <property type="molecule type" value="Genomic_DNA"/>
</dbReference>
<evidence type="ECO:0000313" key="1">
    <source>
        <dbReference type="EMBL" id="PJC30174.1"/>
    </source>
</evidence>
<proteinExistence type="predicted"/>
<protein>
    <submittedName>
        <fullName evidence="1">Uncharacterized protein</fullName>
    </submittedName>
</protein>